<dbReference type="SMART" id="SM00409">
    <property type="entry name" value="IG"/>
    <property type="match status" value="2"/>
</dbReference>
<dbReference type="InterPro" id="IPR036179">
    <property type="entry name" value="Ig-like_dom_sf"/>
</dbReference>
<feature type="domain" description="Ig-like" evidence="4">
    <location>
        <begin position="181"/>
        <end position="259"/>
    </location>
</feature>
<dbReference type="InterPro" id="IPR003598">
    <property type="entry name" value="Ig_sub2"/>
</dbReference>
<reference evidence="6" key="1">
    <citation type="submission" date="2017-10" db="EMBL/GenBank/DDBJ databases">
        <title>A new Pekin duck reference genome.</title>
        <authorList>
            <person name="Hou Z.-C."/>
            <person name="Zhou Z.-K."/>
            <person name="Zhu F."/>
            <person name="Hou S.-S."/>
        </authorList>
    </citation>
    <scope>NUCLEOTIDE SEQUENCE [LARGE SCALE GENOMIC DNA]</scope>
</reference>
<dbReference type="InterPro" id="IPR007110">
    <property type="entry name" value="Ig-like_dom"/>
</dbReference>
<dbReference type="GO" id="GO:0004888">
    <property type="term" value="F:transmembrane signaling receptor activity"/>
    <property type="evidence" value="ECO:0007669"/>
    <property type="project" value="TreeGrafter"/>
</dbReference>
<feature type="domain" description="Ig-like" evidence="4">
    <location>
        <begin position="283"/>
        <end position="368"/>
    </location>
</feature>
<dbReference type="InterPro" id="IPR003599">
    <property type="entry name" value="Ig_sub"/>
</dbReference>
<dbReference type="SUPFAM" id="SSF48726">
    <property type="entry name" value="Immunoglobulin"/>
    <property type="match status" value="2"/>
</dbReference>
<dbReference type="STRING" id="8840.ENSAPLP00000025739"/>
<dbReference type="InterPro" id="IPR013783">
    <property type="entry name" value="Ig-like_fold"/>
</dbReference>
<dbReference type="Proteomes" id="UP000016666">
    <property type="component" value="Unassembled WGS sequence"/>
</dbReference>
<dbReference type="PROSITE" id="PS50835">
    <property type="entry name" value="IG_LIKE"/>
    <property type="match status" value="2"/>
</dbReference>
<dbReference type="PANTHER" id="PTHR11481:SF64">
    <property type="entry name" value="FC RECEPTOR-LIKE PROTEIN 4"/>
    <property type="match status" value="1"/>
</dbReference>
<reference evidence="5" key="2">
    <citation type="submission" date="2025-08" db="UniProtKB">
        <authorList>
            <consortium name="Ensembl"/>
        </authorList>
    </citation>
    <scope>IDENTIFICATION</scope>
</reference>
<dbReference type="PANTHER" id="PTHR11481">
    <property type="entry name" value="IMMUNOGLOBULIN FC RECEPTOR"/>
    <property type="match status" value="1"/>
</dbReference>
<keyword evidence="1" id="KW-0732">Signal</keyword>
<accession>A0A493TIR5</accession>
<feature type="region of interest" description="Disordered" evidence="3">
    <location>
        <begin position="521"/>
        <end position="616"/>
    </location>
</feature>
<dbReference type="Pfam" id="PF13895">
    <property type="entry name" value="Ig_2"/>
    <property type="match status" value="1"/>
</dbReference>
<dbReference type="GeneTree" id="ENSGT01050000244808"/>
<dbReference type="GO" id="GO:0007166">
    <property type="term" value="P:cell surface receptor signaling pathway"/>
    <property type="evidence" value="ECO:0007669"/>
    <property type="project" value="TreeGrafter"/>
</dbReference>
<proteinExistence type="predicted"/>
<evidence type="ECO:0000256" key="1">
    <source>
        <dbReference type="ARBA" id="ARBA00022729"/>
    </source>
</evidence>
<dbReference type="SMART" id="SM00408">
    <property type="entry name" value="IGc2"/>
    <property type="match status" value="2"/>
</dbReference>
<evidence type="ECO:0000313" key="6">
    <source>
        <dbReference type="Proteomes" id="UP000016666"/>
    </source>
</evidence>
<feature type="compositionally biased region" description="Gly residues" evidence="3">
    <location>
        <begin position="606"/>
        <end position="616"/>
    </location>
</feature>
<evidence type="ECO:0000256" key="3">
    <source>
        <dbReference type="SAM" id="MobiDB-lite"/>
    </source>
</evidence>
<dbReference type="GO" id="GO:0006955">
    <property type="term" value="P:immune response"/>
    <property type="evidence" value="ECO:0007669"/>
    <property type="project" value="TreeGrafter"/>
</dbReference>
<dbReference type="Ensembl" id="ENSAPLT00000040211.1">
    <property type="protein sequence ID" value="ENSAPLP00000025739.1"/>
    <property type="gene ID" value="ENSAPLG00000018455.1"/>
</dbReference>
<dbReference type="InterPro" id="IPR050488">
    <property type="entry name" value="Ig_Fc_receptor"/>
</dbReference>
<dbReference type="OMA" id="HIPCTHW"/>
<name>A0A493TIR5_ANAPP</name>
<keyword evidence="2" id="KW-1015">Disulfide bond</keyword>
<dbReference type="AlphaFoldDB" id="A0A493TIR5"/>
<organism evidence="5 6">
    <name type="scientific">Anas platyrhynchos platyrhynchos</name>
    <name type="common">Northern mallard</name>
    <dbReference type="NCBI Taxonomy" id="8840"/>
    <lineage>
        <taxon>Eukaryota</taxon>
        <taxon>Metazoa</taxon>
        <taxon>Chordata</taxon>
        <taxon>Craniata</taxon>
        <taxon>Vertebrata</taxon>
        <taxon>Euteleostomi</taxon>
        <taxon>Archelosauria</taxon>
        <taxon>Archosauria</taxon>
        <taxon>Dinosauria</taxon>
        <taxon>Saurischia</taxon>
        <taxon>Theropoda</taxon>
        <taxon>Coelurosauria</taxon>
        <taxon>Aves</taxon>
        <taxon>Neognathae</taxon>
        <taxon>Galloanserae</taxon>
        <taxon>Anseriformes</taxon>
        <taxon>Anatidae</taxon>
        <taxon>Anatinae</taxon>
        <taxon>Anas</taxon>
    </lineage>
</organism>
<evidence type="ECO:0000259" key="4">
    <source>
        <dbReference type="PROSITE" id="PS50835"/>
    </source>
</evidence>
<reference evidence="5" key="3">
    <citation type="submission" date="2025-09" db="UniProtKB">
        <authorList>
            <consortium name="Ensembl"/>
        </authorList>
    </citation>
    <scope>IDENTIFICATION</scope>
</reference>
<evidence type="ECO:0000313" key="5">
    <source>
        <dbReference type="Ensembl" id="ENSAPLP00000025739.1"/>
    </source>
</evidence>
<sequence>ASLTVRGRVPGTHGCLAGGGGLGFAAFVTSRAIGAGGGNPVRTGQDPGHVGRVPVRTSESPVHTGCVSLHTSTSPVHTGRIPLHQCIPVHTSAAPAHTGCIPSTHRVHPHAHWVPLRAHWAHPPAPVHPQHILGTSLCTPVCPCAPSTSTGCIPVHARHIPCTHWAHTSASQCTPLPPVRPGVTRLPPLPADWWVLQAPVQPVLEGDELVLRCRSRWDLRPSSVSFFRNGELLRGPGGQEDTLLLAPAQRHHGGRYHCTGRGYWSRFETKPNEVVVHELFSVPELSVEGSREPPEGSNLTLVCVTRSSPLRPPVTLQHLFYQDGVVVGGPQGSPRHQLQVLALRDSGSYACEARAEAAKVQKRSNPVTITVRSERLGGGRITPPGPPVPPVLSQVPPICSPGPNTHPGAPSLGPSILTPRTPLHLFVGSPHRTPHPPSLPRSPHPLWVPTPFLGPAILPQVPPPLSGPPHPFWVPPSFPRSPHPFGSPHPSQCPQPPSIPIPPPPPPLSAGVPVAGVALAAQPPRGAGGPRVRAGSELPCGGGARGPLFSPGTGRVRTSPWPRDPATSCRRRGRRTVATTCAGPPTASPRPTAPSCRSPSWVSTVLGGGGHSQVPR</sequence>
<feature type="compositionally biased region" description="Low complexity" evidence="3">
    <location>
        <begin position="521"/>
        <end position="535"/>
    </location>
</feature>
<evidence type="ECO:0000256" key="2">
    <source>
        <dbReference type="ARBA" id="ARBA00023157"/>
    </source>
</evidence>
<keyword evidence="6" id="KW-1185">Reference proteome</keyword>
<dbReference type="Gene3D" id="2.60.40.10">
    <property type="entry name" value="Immunoglobulins"/>
    <property type="match status" value="2"/>
</dbReference>
<protein>
    <recommendedName>
        <fullName evidence="4">Ig-like domain-containing protein</fullName>
    </recommendedName>
</protein>
<dbReference type="GO" id="GO:0009897">
    <property type="term" value="C:external side of plasma membrane"/>
    <property type="evidence" value="ECO:0007669"/>
    <property type="project" value="TreeGrafter"/>
</dbReference>